<dbReference type="InterPro" id="IPR036392">
    <property type="entry name" value="PLAT/LH2_dom_sf"/>
</dbReference>
<evidence type="ECO:0000259" key="1">
    <source>
        <dbReference type="Pfam" id="PF01477"/>
    </source>
</evidence>
<evidence type="ECO:0000313" key="2">
    <source>
        <dbReference type="EMBL" id="KAJ1140216.1"/>
    </source>
</evidence>
<comment type="caution">
    <text evidence="2">The sequence shown here is derived from an EMBL/GenBank/DDBJ whole genome shotgun (WGS) entry which is preliminary data.</text>
</comment>
<sequence length="83" mass="9271">MEHHYKWGIVRAGSTYTAFIDVEVDVGPLKHVGFLWNSDSINQFFLKLGGKTAVVQYGKDGKKSTFCGSETVRENILQTMIAC</sequence>
<accession>A0AAV7QLM3</accession>
<feature type="domain" description="PLAT" evidence="1">
    <location>
        <begin position="11"/>
        <end position="74"/>
    </location>
</feature>
<organism evidence="2 3">
    <name type="scientific">Pleurodeles waltl</name>
    <name type="common">Iberian ribbed newt</name>
    <dbReference type="NCBI Taxonomy" id="8319"/>
    <lineage>
        <taxon>Eukaryota</taxon>
        <taxon>Metazoa</taxon>
        <taxon>Chordata</taxon>
        <taxon>Craniata</taxon>
        <taxon>Vertebrata</taxon>
        <taxon>Euteleostomi</taxon>
        <taxon>Amphibia</taxon>
        <taxon>Batrachia</taxon>
        <taxon>Caudata</taxon>
        <taxon>Salamandroidea</taxon>
        <taxon>Salamandridae</taxon>
        <taxon>Pleurodelinae</taxon>
        <taxon>Pleurodeles</taxon>
    </lineage>
</organism>
<dbReference type="InterPro" id="IPR001024">
    <property type="entry name" value="PLAT/LH2_dom"/>
</dbReference>
<dbReference type="Pfam" id="PF01477">
    <property type="entry name" value="PLAT"/>
    <property type="match status" value="1"/>
</dbReference>
<evidence type="ECO:0000313" key="3">
    <source>
        <dbReference type="Proteomes" id="UP001066276"/>
    </source>
</evidence>
<protein>
    <recommendedName>
        <fullName evidence="1">PLAT domain-containing protein</fullName>
    </recommendedName>
</protein>
<reference evidence="2" key="1">
    <citation type="journal article" date="2022" name="bioRxiv">
        <title>Sequencing and chromosome-scale assembly of the giantPleurodeles waltlgenome.</title>
        <authorList>
            <person name="Brown T."/>
            <person name="Elewa A."/>
            <person name="Iarovenko S."/>
            <person name="Subramanian E."/>
            <person name="Araus A.J."/>
            <person name="Petzold A."/>
            <person name="Susuki M."/>
            <person name="Suzuki K.-i.T."/>
            <person name="Hayashi T."/>
            <person name="Toyoda A."/>
            <person name="Oliveira C."/>
            <person name="Osipova E."/>
            <person name="Leigh N.D."/>
            <person name="Simon A."/>
            <person name="Yun M.H."/>
        </authorList>
    </citation>
    <scope>NUCLEOTIDE SEQUENCE</scope>
    <source>
        <strain evidence="2">20211129_DDA</strain>
        <tissue evidence="2">Liver</tissue>
    </source>
</reference>
<dbReference type="SUPFAM" id="SSF49723">
    <property type="entry name" value="Lipase/lipooxygenase domain (PLAT/LH2 domain)"/>
    <property type="match status" value="1"/>
</dbReference>
<dbReference type="EMBL" id="JANPWB010000010">
    <property type="protein sequence ID" value="KAJ1140216.1"/>
    <property type="molecule type" value="Genomic_DNA"/>
</dbReference>
<keyword evidence="3" id="KW-1185">Reference proteome</keyword>
<name>A0AAV7QLM3_PLEWA</name>
<gene>
    <name evidence="2" type="ORF">NDU88_006574</name>
</gene>
<dbReference type="Gene3D" id="2.60.60.20">
    <property type="entry name" value="PLAT/LH2 domain"/>
    <property type="match status" value="1"/>
</dbReference>
<dbReference type="AlphaFoldDB" id="A0AAV7QLM3"/>
<dbReference type="Proteomes" id="UP001066276">
    <property type="component" value="Chromosome 6"/>
</dbReference>
<proteinExistence type="predicted"/>